<dbReference type="Proteomes" id="UP000015106">
    <property type="component" value="Chromosome 3"/>
</dbReference>
<name>A0A8R7PMN3_TRIUA</name>
<dbReference type="AlphaFoldDB" id="A0A8R7PMN3"/>
<reference evidence="1" key="2">
    <citation type="submission" date="2018-03" db="EMBL/GenBank/DDBJ databases">
        <title>The Triticum urartu genome reveals the dynamic nature of wheat genome evolution.</title>
        <authorList>
            <person name="Ling H."/>
            <person name="Ma B."/>
            <person name="Shi X."/>
            <person name="Liu H."/>
            <person name="Dong L."/>
            <person name="Sun H."/>
            <person name="Cao Y."/>
            <person name="Gao Q."/>
            <person name="Zheng S."/>
            <person name="Li Y."/>
            <person name="Yu Y."/>
            <person name="Du H."/>
            <person name="Qi M."/>
            <person name="Li Y."/>
            <person name="Yu H."/>
            <person name="Cui Y."/>
            <person name="Wang N."/>
            <person name="Chen C."/>
            <person name="Wu H."/>
            <person name="Zhao Y."/>
            <person name="Zhang J."/>
            <person name="Li Y."/>
            <person name="Zhou W."/>
            <person name="Zhang B."/>
            <person name="Hu W."/>
            <person name="Eijk M."/>
            <person name="Tang J."/>
            <person name="Witsenboer H."/>
            <person name="Zhao S."/>
            <person name="Li Z."/>
            <person name="Zhang A."/>
            <person name="Wang D."/>
            <person name="Liang C."/>
        </authorList>
    </citation>
    <scope>NUCLEOTIDE SEQUENCE [LARGE SCALE GENOMIC DNA]</scope>
    <source>
        <strain evidence="1">cv. G1812</strain>
    </source>
</reference>
<evidence type="ECO:0000313" key="1">
    <source>
        <dbReference type="EnsemblPlants" id="TuG1812G0300000725.01.T01"/>
    </source>
</evidence>
<evidence type="ECO:0000313" key="2">
    <source>
        <dbReference type="Proteomes" id="UP000015106"/>
    </source>
</evidence>
<reference evidence="2" key="1">
    <citation type="journal article" date="2013" name="Nature">
        <title>Draft genome of the wheat A-genome progenitor Triticum urartu.</title>
        <authorList>
            <person name="Ling H.Q."/>
            <person name="Zhao S."/>
            <person name="Liu D."/>
            <person name="Wang J."/>
            <person name="Sun H."/>
            <person name="Zhang C."/>
            <person name="Fan H."/>
            <person name="Li D."/>
            <person name="Dong L."/>
            <person name="Tao Y."/>
            <person name="Gao C."/>
            <person name="Wu H."/>
            <person name="Li Y."/>
            <person name="Cui Y."/>
            <person name="Guo X."/>
            <person name="Zheng S."/>
            <person name="Wang B."/>
            <person name="Yu K."/>
            <person name="Liang Q."/>
            <person name="Yang W."/>
            <person name="Lou X."/>
            <person name="Chen J."/>
            <person name="Feng M."/>
            <person name="Jian J."/>
            <person name="Zhang X."/>
            <person name="Luo G."/>
            <person name="Jiang Y."/>
            <person name="Liu J."/>
            <person name="Wang Z."/>
            <person name="Sha Y."/>
            <person name="Zhang B."/>
            <person name="Wu H."/>
            <person name="Tang D."/>
            <person name="Shen Q."/>
            <person name="Xue P."/>
            <person name="Zou S."/>
            <person name="Wang X."/>
            <person name="Liu X."/>
            <person name="Wang F."/>
            <person name="Yang Y."/>
            <person name="An X."/>
            <person name="Dong Z."/>
            <person name="Zhang K."/>
            <person name="Zhang X."/>
            <person name="Luo M.C."/>
            <person name="Dvorak J."/>
            <person name="Tong Y."/>
            <person name="Wang J."/>
            <person name="Yang H."/>
            <person name="Li Z."/>
            <person name="Wang D."/>
            <person name="Zhang A."/>
            <person name="Wang J."/>
        </authorList>
    </citation>
    <scope>NUCLEOTIDE SEQUENCE</scope>
    <source>
        <strain evidence="2">cv. G1812</strain>
    </source>
</reference>
<accession>A0A8R7PMN3</accession>
<organism evidence="1 2">
    <name type="scientific">Triticum urartu</name>
    <name type="common">Red wild einkorn</name>
    <name type="synonym">Crithodium urartu</name>
    <dbReference type="NCBI Taxonomy" id="4572"/>
    <lineage>
        <taxon>Eukaryota</taxon>
        <taxon>Viridiplantae</taxon>
        <taxon>Streptophyta</taxon>
        <taxon>Embryophyta</taxon>
        <taxon>Tracheophyta</taxon>
        <taxon>Spermatophyta</taxon>
        <taxon>Magnoliopsida</taxon>
        <taxon>Liliopsida</taxon>
        <taxon>Poales</taxon>
        <taxon>Poaceae</taxon>
        <taxon>BOP clade</taxon>
        <taxon>Pooideae</taxon>
        <taxon>Triticodae</taxon>
        <taxon>Triticeae</taxon>
        <taxon>Triticinae</taxon>
        <taxon>Triticum</taxon>
    </lineage>
</organism>
<keyword evidence="2" id="KW-1185">Reference proteome</keyword>
<dbReference type="Gramene" id="TuG1812G0300000725.01.T01">
    <property type="protein sequence ID" value="TuG1812G0300000725.01.T01"/>
    <property type="gene ID" value="TuG1812G0300000725.01"/>
</dbReference>
<dbReference type="EnsemblPlants" id="TuG1812G0300000725.01.T01">
    <property type="protein sequence ID" value="TuG1812G0300000725.01.T01"/>
    <property type="gene ID" value="TuG1812G0300000725.01"/>
</dbReference>
<sequence length="62" mass="6951">MLAQTSRHGVEPTSRGTRRATVSVLLQPHMHRLKSSSQYCTGGSIIHHPDFFEFGWSAWIGV</sequence>
<protein>
    <submittedName>
        <fullName evidence="1">Uncharacterized protein</fullName>
    </submittedName>
</protein>
<proteinExistence type="predicted"/>
<reference evidence="1" key="3">
    <citation type="submission" date="2022-06" db="UniProtKB">
        <authorList>
            <consortium name="EnsemblPlants"/>
        </authorList>
    </citation>
    <scope>IDENTIFICATION</scope>
</reference>